<evidence type="ECO:0000313" key="1">
    <source>
        <dbReference type="EMBL" id="RXK55331.1"/>
    </source>
</evidence>
<gene>
    <name evidence="1" type="ORF">ESB00_05380</name>
</gene>
<comment type="caution">
    <text evidence="1">The sequence shown here is derived from an EMBL/GenBank/DDBJ whole genome shotgun (WGS) entry which is preliminary data.</text>
</comment>
<reference evidence="1 2" key="1">
    <citation type="submission" date="2019-01" db="EMBL/GenBank/DDBJ databases">
        <title>Lacunisphaera sp. strain TWA-58.</title>
        <authorList>
            <person name="Chen W.-M."/>
        </authorList>
    </citation>
    <scope>NUCLEOTIDE SEQUENCE [LARGE SCALE GENOMIC DNA]</scope>
    <source>
        <strain evidence="1 2">TWA-58</strain>
    </source>
</reference>
<protein>
    <submittedName>
        <fullName evidence="1">Uncharacterized protein</fullName>
    </submittedName>
</protein>
<dbReference type="Proteomes" id="UP000290218">
    <property type="component" value="Unassembled WGS sequence"/>
</dbReference>
<dbReference type="OrthoDB" id="8902064at2"/>
<dbReference type="EMBL" id="SDHX01000001">
    <property type="protein sequence ID" value="RXK55331.1"/>
    <property type="molecule type" value="Genomic_DNA"/>
</dbReference>
<proteinExistence type="predicted"/>
<organism evidence="1 2">
    <name type="scientific">Oleiharenicola lentus</name>
    <dbReference type="NCBI Taxonomy" id="2508720"/>
    <lineage>
        <taxon>Bacteria</taxon>
        <taxon>Pseudomonadati</taxon>
        <taxon>Verrucomicrobiota</taxon>
        <taxon>Opitutia</taxon>
        <taxon>Opitutales</taxon>
        <taxon>Opitutaceae</taxon>
        <taxon>Oleiharenicola</taxon>
    </lineage>
</organism>
<dbReference type="AlphaFoldDB" id="A0A4Q1C938"/>
<keyword evidence="2" id="KW-1185">Reference proteome</keyword>
<dbReference type="RefSeq" id="WP_129046695.1">
    <property type="nucleotide sequence ID" value="NZ_SDHX01000001.1"/>
</dbReference>
<name>A0A4Q1C938_9BACT</name>
<sequence>MKRKLWLIPLLGLAAFAIYYQHWNTLQAAPRCHSRCTDPTAAPVDEFAHRDGRKEATADLRRGRLTILTYGLPAPWSLALMEVLHRDHGIELRTVAGCIVTKGQMRYVDEYNEVMERHLTAIHGEAFFD</sequence>
<evidence type="ECO:0000313" key="2">
    <source>
        <dbReference type="Proteomes" id="UP000290218"/>
    </source>
</evidence>
<accession>A0A4Q1C938</accession>